<dbReference type="EMBL" id="JAEPDI010000005">
    <property type="protein sequence ID" value="MCG7939112.1"/>
    <property type="molecule type" value="Genomic_DNA"/>
</dbReference>
<dbReference type="SUPFAM" id="SSF51556">
    <property type="entry name" value="Metallo-dependent hydrolases"/>
    <property type="match status" value="1"/>
</dbReference>
<proteinExistence type="predicted"/>
<dbReference type="Gene3D" id="3.20.20.140">
    <property type="entry name" value="Metal-dependent hydrolases"/>
    <property type="match status" value="1"/>
</dbReference>
<dbReference type="GO" id="GO:0016831">
    <property type="term" value="F:carboxy-lyase activity"/>
    <property type="evidence" value="ECO:0007669"/>
    <property type="project" value="InterPro"/>
</dbReference>
<accession>A0A9E4K4I8</accession>
<sequence>MKTIDIHTHLLNPAVSFQRAYDKIAVRFFARSLGVDPTRLRDNPYQTYIAAMANSISQSKTVDKTCLFGVDACFDDHGRETARDKTVCAMNQDVLQVATQYPDQFIPFFSINPKRPNALELIDEQVELGFQGAKFLQNYWGVDLNEERWIPYYEKLKQHRLPLIIHIGSEYSISSHTAFERADMLHLPLATGVTVIAAHMGLGRFHHKLQPWRNLSKNPDHFDADYFTLLEMLDSQPNLYADISAILAPLRARALRHLSQQTTVHHKILFGTDFPVPFTVRYNSYDLDIRQRKKIRRIENPFDRYAAVMLAYFPEHSQIYRNHTKLLKQADRP</sequence>
<dbReference type="GO" id="GO:0016787">
    <property type="term" value="F:hydrolase activity"/>
    <property type="evidence" value="ECO:0007669"/>
    <property type="project" value="InterPro"/>
</dbReference>
<organism evidence="3 4">
    <name type="scientific">Candidatus Thiodiazotropha lotti</name>
    <dbReference type="NCBI Taxonomy" id="2792787"/>
    <lineage>
        <taxon>Bacteria</taxon>
        <taxon>Pseudomonadati</taxon>
        <taxon>Pseudomonadota</taxon>
        <taxon>Gammaproteobacteria</taxon>
        <taxon>Chromatiales</taxon>
        <taxon>Sedimenticolaceae</taxon>
        <taxon>Candidatus Thiodiazotropha</taxon>
    </lineage>
</organism>
<evidence type="ECO:0000259" key="2">
    <source>
        <dbReference type="Pfam" id="PF04909"/>
    </source>
</evidence>
<dbReference type="PANTHER" id="PTHR21240:SF28">
    <property type="entry name" value="ISO-OROTATE DECARBOXYLASE (EUROFUNG)"/>
    <property type="match status" value="1"/>
</dbReference>
<dbReference type="InterPro" id="IPR032466">
    <property type="entry name" value="Metal_Hydrolase"/>
</dbReference>
<dbReference type="PANTHER" id="PTHR21240">
    <property type="entry name" value="2-AMINO-3-CARBOXYLMUCONATE-6-SEMIALDEHYDE DECARBOXYLASE"/>
    <property type="match status" value="1"/>
</dbReference>
<dbReference type="AlphaFoldDB" id="A0A9E4K4I8"/>
<dbReference type="InterPro" id="IPR006680">
    <property type="entry name" value="Amidohydro-rel"/>
</dbReference>
<dbReference type="GO" id="GO:0019748">
    <property type="term" value="P:secondary metabolic process"/>
    <property type="evidence" value="ECO:0007669"/>
    <property type="project" value="TreeGrafter"/>
</dbReference>
<gene>
    <name evidence="3" type="ORF">JAZ04_09695</name>
</gene>
<evidence type="ECO:0000313" key="3">
    <source>
        <dbReference type="EMBL" id="MCG7939112.1"/>
    </source>
</evidence>
<keyword evidence="1" id="KW-0456">Lyase</keyword>
<dbReference type="GO" id="GO:0005737">
    <property type="term" value="C:cytoplasm"/>
    <property type="evidence" value="ECO:0007669"/>
    <property type="project" value="TreeGrafter"/>
</dbReference>
<protein>
    <submittedName>
        <fullName evidence="3">Amidohydrolase family protein</fullName>
    </submittedName>
</protein>
<reference evidence="3" key="1">
    <citation type="journal article" date="2021" name="Proc. Natl. Acad. Sci. U.S.A.">
        <title>Global biogeography of chemosynthetic symbionts reveals both localized and globally distributed symbiont groups. .</title>
        <authorList>
            <person name="Osvatic J.T."/>
            <person name="Wilkins L.G.E."/>
            <person name="Leibrecht L."/>
            <person name="Leray M."/>
            <person name="Zauner S."/>
            <person name="Polzin J."/>
            <person name="Camacho Y."/>
            <person name="Gros O."/>
            <person name="van Gils J.A."/>
            <person name="Eisen J.A."/>
            <person name="Petersen J.M."/>
            <person name="Yuen B."/>
        </authorList>
    </citation>
    <scope>NUCLEOTIDE SEQUENCE</scope>
    <source>
        <strain evidence="3">MAGL173</strain>
    </source>
</reference>
<name>A0A9E4K4I8_9GAMM</name>
<dbReference type="Proteomes" id="UP000886687">
    <property type="component" value="Unassembled WGS sequence"/>
</dbReference>
<evidence type="ECO:0000256" key="1">
    <source>
        <dbReference type="ARBA" id="ARBA00023239"/>
    </source>
</evidence>
<feature type="domain" description="Amidohydrolase-related" evidence="2">
    <location>
        <begin position="4"/>
        <end position="277"/>
    </location>
</feature>
<comment type="caution">
    <text evidence="3">The sequence shown here is derived from an EMBL/GenBank/DDBJ whole genome shotgun (WGS) entry which is preliminary data.</text>
</comment>
<dbReference type="InterPro" id="IPR032465">
    <property type="entry name" value="ACMSD"/>
</dbReference>
<evidence type="ECO:0000313" key="4">
    <source>
        <dbReference type="Proteomes" id="UP000886687"/>
    </source>
</evidence>
<dbReference type="Pfam" id="PF04909">
    <property type="entry name" value="Amidohydro_2"/>
    <property type="match status" value="1"/>
</dbReference>